<dbReference type="PROSITE" id="PS00438">
    <property type="entry name" value="CATALASE_2"/>
    <property type="match status" value="1"/>
</dbReference>
<dbReference type="InterPro" id="IPR043156">
    <property type="entry name" value="Catalase_clade2_helical"/>
</dbReference>
<keyword evidence="9 10" id="KW-0376">Hydrogen peroxide</keyword>
<comment type="cofactor">
    <cofactor evidence="1 10 12">
        <name>heme</name>
        <dbReference type="ChEBI" id="CHEBI:30413"/>
    </cofactor>
</comment>
<feature type="binding site" evidence="13">
    <location>
        <position position="128"/>
    </location>
    <ligand>
        <name>heme</name>
        <dbReference type="ChEBI" id="CHEBI:30413"/>
    </ligand>
</feature>
<reference evidence="18 19" key="1">
    <citation type="submission" date="2018-04" db="EMBL/GenBank/DDBJ databases">
        <title>Micromonosporas from Atacama Desert.</title>
        <authorList>
            <person name="Carro L."/>
            <person name="Klenk H.-P."/>
            <person name="Goodfellow M."/>
        </authorList>
    </citation>
    <scope>NUCLEOTIDE SEQUENCE [LARGE SCALE GENOMIC DNA]</scope>
    <source>
        <strain evidence="18 19">LB19</strain>
    </source>
</reference>
<feature type="binding site" evidence="13">
    <location>
        <position position="216"/>
    </location>
    <ligand>
        <name>heme</name>
        <dbReference type="ChEBI" id="CHEBI:30413"/>
    </ligand>
</feature>
<name>A0A3N9YH07_9ACTN</name>
<dbReference type="OrthoDB" id="3169619at2"/>
<dbReference type="Gene3D" id="2.40.180.10">
    <property type="entry name" value="Catalase core domain"/>
    <property type="match status" value="1"/>
</dbReference>
<dbReference type="EC" id="1.11.1.6" evidence="3 10"/>
<dbReference type="FunFam" id="2.40.180.10:FF:000003">
    <property type="entry name" value="Catalase"/>
    <property type="match status" value="1"/>
</dbReference>
<dbReference type="Pfam" id="PF00199">
    <property type="entry name" value="Catalase"/>
    <property type="match status" value="1"/>
</dbReference>
<dbReference type="InterPro" id="IPR011614">
    <property type="entry name" value="Catalase_core"/>
</dbReference>
<dbReference type="InterPro" id="IPR041399">
    <property type="entry name" value="Catalase_large_C"/>
</dbReference>
<evidence type="ECO:0000256" key="7">
    <source>
        <dbReference type="ARBA" id="ARBA00023002"/>
    </source>
</evidence>
<evidence type="ECO:0000256" key="3">
    <source>
        <dbReference type="ARBA" id="ARBA00012314"/>
    </source>
</evidence>
<feature type="binding site" description="axial binding residue" evidence="12">
    <location>
        <position position="418"/>
    </location>
    <ligand>
        <name>heme</name>
        <dbReference type="ChEBI" id="CHEBI:30413"/>
    </ligand>
    <ligandPart>
        <name>Fe</name>
        <dbReference type="ChEBI" id="CHEBI:18248"/>
    </ligandPart>
</feature>
<feature type="active site" evidence="11">
    <location>
        <position position="203"/>
    </location>
</feature>
<dbReference type="Gene3D" id="1.20.1370.20">
    <property type="match status" value="1"/>
</dbReference>
<dbReference type="InterPro" id="IPR020835">
    <property type="entry name" value="Catalase_sf"/>
</dbReference>
<feature type="binding site" evidence="13">
    <location>
        <position position="425"/>
    </location>
    <ligand>
        <name>heme</name>
        <dbReference type="ChEBI" id="CHEBI:30413"/>
    </ligand>
</feature>
<keyword evidence="8 10" id="KW-0408">Iron</keyword>
<feature type="domain" description="Catalase core" evidence="17">
    <location>
        <begin position="84"/>
        <end position="472"/>
    </location>
</feature>
<evidence type="ECO:0000256" key="4">
    <source>
        <dbReference type="ARBA" id="ARBA00022559"/>
    </source>
</evidence>
<evidence type="ECO:0000256" key="16">
    <source>
        <dbReference type="SAM" id="MobiDB-lite"/>
    </source>
</evidence>
<gene>
    <name evidence="18" type="ORF">DDE19_06250</name>
</gene>
<dbReference type="InterPro" id="IPR018028">
    <property type="entry name" value="Catalase"/>
</dbReference>
<evidence type="ECO:0000256" key="13">
    <source>
        <dbReference type="PIRSR" id="PIRSR038927-3"/>
    </source>
</evidence>
<keyword evidence="7 10" id="KW-0560">Oxidoreductase</keyword>
<dbReference type="SUPFAM" id="SSF56634">
    <property type="entry name" value="Heme-dependent catalase-like"/>
    <property type="match status" value="1"/>
</dbReference>
<dbReference type="InterPro" id="IPR002226">
    <property type="entry name" value="Catalase_haem_BS"/>
</dbReference>
<dbReference type="GO" id="GO:0020037">
    <property type="term" value="F:heme binding"/>
    <property type="evidence" value="ECO:0007669"/>
    <property type="project" value="UniProtKB-UniRule"/>
</dbReference>
<dbReference type="AlphaFoldDB" id="A0A3N9YH07"/>
<comment type="catalytic activity">
    <reaction evidence="10 15">
        <text>2 H2O2 = O2 + 2 H2O</text>
        <dbReference type="Rhea" id="RHEA:20309"/>
        <dbReference type="ChEBI" id="CHEBI:15377"/>
        <dbReference type="ChEBI" id="CHEBI:15379"/>
        <dbReference type="ChEBI" id="CHEBI:16240"/>
        <dbReference type="EC" id="1.11.1.6"/>
    </reaction>
</comment>
<dbReference type="InterPro" id="IPR010582">
    <property type="entry name" value="Catalase_immune_responsive"/>
</dbReference>
<dbReference type="RefSeq" id="WP_124817029.1">
    <property type="nucleotide sequence ID" value="NZ_QDGB01000179.1"/>
</dbReference>
<dbReference type="PANTHER" id="PTHR42821">
    <property type="entry name" value="CATALASE"/>
    <property type="match status" value="1"/>
</dbReference>
<accession>A0A3N9YH07</accession>
<evidence type="ECO:0000256" key="14">
    <source>
        <dbReference type="PIRSR" id="PIRSR038927-4"/>
    </source>
</evidence>
<evidence type="ECO:0000259" key="17">
    <source>
        <dbReference type="SMART" id="SM01060"/>
    </source>
</evidence>
<evidence type="ECO:0000256" key="2">
    <source>
        <dbReference type="ARBA" id="ARBA00010660"/>
    </source>
</evidence>
<feature type="cross-link" description="3'-histidyl-3-tyrosine (His-Tyr)" evidence="14">
    <location>
        <begin position="395"/>
        <end position="418"/>
    </location>
</feature>
<evidence type="ECO:0000256" key="1">
    <source>
        <dbReference type="ARBA" id="ARBA00001971"/>
    </source>
</evidence>
<evidence type="ECO:0000256" key="8">
    <source>
        <dbReference type="ARBA" id="ARBA00023004"/>
    </source>
</evidence>
<dbReference type="GO" id="GO:0004096">
    <property type="term" value="F:catalase activity"/>
    <property type="evidence" value="ECO:0007669"/>
    <property type="project" value="UniProtKB-UniRule"/>
</dbReference>
<dbReference type="CDD" id="cd03132">
    <property type="entry name" value="GATase1_catalase"/>
    <property type="match status" value="1"/>
</dbReference>
<keyword evidence="4 10" id="KW-0575">Peroxidase</keyword>
<feature type="region of interest" description="Disordered" evidence="16">
    <location>
        <begin position="1"/>
        <end position="79"/>
    </location>
</feature>
<dbReference type="Pfam" id="PF18011">
    <property type="entry name" value="Catalase_C"/>
    <property type="match status" value="1"/>
</dbReference>
<feature type="active site" evidence="11">
    <location>
        <position position="131"/>
    </location>
</feature>
<evidence type="ECO:0000256" key="9">
    <source>
        <dbReference type="ARBA" id="ARBA00023324"/>
    </source>
</evidence>
<dbReference type="Gene3D" id="3.40.50.880">
    <property type="match status" value="1"/>
</dbReference>
<comment type="caution">
    <text evidence="18">The sequence shown here is derived from an EMBL/GenBank/DDBJ whole genome shotgun (WGS) entry which is preliminary data.</text>
</comment>
<comment type="similarity">
    <text evidence="2">Belongs to the catalase family. HPII subfamily.</text>
</comment>
<dbReference type="PRINTS" id="PR00067">
    <property type="entry name" value="CATALASE"/>
</dbReference>
<sequence>MDSSKPTEAVKNAVKTASGKIADALTPDVPGAPGSAPPPIEEPTTPHDPLPPKPEQGAPQTRTPTGAETGAPTIANGQQGAYLTTANGARLRDTDHSLKAGPRGPVLLQDHHLREKITHFDHERIPERVVHARGAGAHGVFTAYGTAEEVTRAGFLKKGRETEVFVRFSTVLGSRGSADTVRDTRGFATKFYTDEGTFDLVGNNMPVFFIQDAIKFPDIIHAGKPHPDREIPQAQSAHDTFWDFVSLHTEAQHHTIWNMSDRGIPRSYRTMEGFGVHTFRLVNEAGETVLAKFHWKPKLGVHSLTWEEAQLLGGMDPDFHRRDLYDAIEAGAYPEWELGIQVFPDSPEETFAGIDLLDPTKIVPEELAEVQPIGKLVLNRTPTNFFAETEQVAFHLGHLPPGIDVTNDPLLQGRLFSYVDTQLTRLGGPNFTQIPINRPHAAVNDMLRDGFHQHAVHAGVAPYRPNSLDGGNPFPAGDAEHAFVDVPVTVAQAPKVRANPASFDDHYSQVRLFWLSMSPVEKEHIIRAYTFELGKCYHQAIKERQLQSLANIDPVLCEQVATGLGLPAPQPTAPLADVTPSPALSQVGREWPSDGRVIGIVVDPDGDLAGVDEVRRAVFDAGMVPLLIAPHGGMVGDLPVQRTFATGRSVEFDAVLLAGAPAPAPDALPARDAKAGRPGPATVDPRVLLLVEECWRHAKAIGAWGAGVTVLEQAGVAGTPGVVAAGSGAEALTAVQQLMAAHRVWERFPASVA</sequence>
<feature type="binding site" evidence="13">
    <location>
        <position position="167"/>
    </location>
    <ligand>
        <name>heme</name>
        <dbReference type="ChEBI" id="CHEBI:30413"/>
    </ligand>
</feature>
<feature type="compositionally biased region" description="Pro residues" evidence="16">
    <location>
        <begin position="35"/>
        <end position="54"/>
    </location>
</feature>
<protein>
    <recommendedName>
        <fullName evidence="3 10">Catalase</fullName>
        <ecNumber evidence="3 10">1.11.1.6</ecNumber>
    </recommendedName>
</protein>
<evidence type="ECO:0000313" key="18">
    <source>
        <dbReference type="EMBL" id="RQX18867.1"/>
    </source>
</evidence>
<evidence type="ECO:0000256" key="10">
    <source>
        <dbReference type="PIRNR" id="PIRNR038927"/>
    </source>
</evidence>
<dbReference type="SMART" id="SM01060">
    <property type="entry name" value="Catalase"/>
    <property type="match status" value="1"/>
</dbReference>
<keyword evidence="5 10" id="KW-0349">Heme</keyword>
<dbReference type="Pfam" id="PF06628">
    <property type="entry name" value="Catalase-rel"/>
    <property type="match status" value="1"/>
</dbReference>
<dbReference type="SUPFAM" id="SSF52317">
    <property type="entry name" value="Class I glutamine amidotransferase-like"/>
    <property type="match status" value="1"/>
</dbReference>
<dbReference type="InterPro" id="IPR024708">
    <property type="entry name" value="Catalase_AS"/>
</dbReference>
<dbReference type="GO" id="GO:0005829">
    <property type="term" value="C:cytosol"/>
    <property type="evidence" value="ECO:0007669"/>
    <property type="project" value="TreeGrafter"/>
</dbReference>
<dbReference type="GO" id="GO:0046872">
    <property type="term" value="F:metal ion binding"/>
    <property type="evidence" value="ECO:0007669"/>
    <property type="project" value="UniProtKB-KW"/>
</dbReference>
<evidence type="ECO:0000256" key="5">
    <source>
        <dbReference type="ARBA" id="ARBA00022617"/>
    </source>
</evidence>
<comment type="function">
    <text evidence="10">Decomposes hydrogen peroxide into water and oxygen; serves to protect cells from the toxic effects of hydrogen peroxide.</text>
</comment>
<evidence type="ECO:0000256" key="11">
    <source>
        <dbReference type="PIRSR" id="PIRSR038927-1"/>
    </source>
</evidence>
<evidence type="ECO:0000256" key="12">
    <source>
        <dbReference type="PIRSR" id="PIRSR038927-2"/>
    </source>
</evidence>
<dbReference type="GO" id="GO:0042744">
    <property type="term" value="P:hydrogen peroxide catabolic process"/>
    <property type="evidence" value="ECO:0007669"/>
    <property type="project" value="UniProtKB-UniRule"/>
</dbReference>
<dbReference type="InterPro" id="IPR024712">
    <property type="entry name" value="Catalase_clade2"/>
</dbReference>
<dbReference type="EMBL" id="QDGB01000179">
    <property type="protein sequence ID" value="RQX18867.1"/>
    <property type="molecule type" value="Genomic_DNA"/>
</dbReference>
<proteinExistence type="inferred from homology"/>
<dbReference type="PANTHER" id="PTHR42821:SF1">
    <property type="entry name" value="CATALASE-B"/>
    <property type="match status" value="1"/>
</dbReference>
<keyword evidence="6 10" id="KW-0479">Metal-binding</keyword>
<evidence type="ECO:0000256" key="15">
    <source>
        <dbReference type="RuleBase" id="RU000498"/>
    </source>
</evidence>
<dbReference type="PIRSF" id="PIRSF038927">
    <property type="entry name" value="Catalase_clade2"/>
    <property type="match status" value="1"/>
</dbReference>
<evidence type="ECO:0000256" key="6">
    <source>
        <dbReference type="ARBA" id="ARBA00022723"/>
    </source>
</evidence>
<feature type="binding site" evidence="13">
    <location>
        <position position="414"/>
    </location>
    <ligand>
        <name>heme</name>
        <dbReference type="ChEBI" id="CHEBI:30413"/>
    </ligand>
</feature>
<organism evidence="18 19">
    <name type="scientific">Micromonospora ureilytica</name>
    <dbReference type="NCBI Taxonomy" id="709868"/>
    <lineage>
        <taxon>Bacteria</taxon>
        <taxon>Bacillati</taxon>
        <taxon>Actinomycetota</taxon>
        <taxon>Actinomycetes</taxon>
        <taxon>Micromonosporales</taxon>
        <taxon>Micromonosporaceae</taxon>
        <taxon>Micromonospora</taxon>
    </lineage>
</organism>
<evidence type="ECO:0000313" key="19">
    <source>
        <dbReference type="Proteomes" id="UP000278981"/>
    </source>
</evidence>
<dbReference type="Proteomes" id="UP000278981">
    <property type="component" value="Unassembled WGS sequence"/>
</dbReference>
<dbReference type="PROSITE" id="PS00437">
    <property type="entry name" value="CATALASE_1"/>
    <property type="match status" value="1"/>
</dbReference>
<dbReference type="InterPro" id="IPR029062">
    <property type="entry name" value="Class_I_gatase-like"/>
</dbReference>
<dbReference type="GO" id="GO:0006979">
    <property type="term" value="P:response to oxidative stress"/>
    <property type="evidence" value="ECO:0007669"/>
    <property type="project" value="InterPro"/>
</dbReference>
<dbReference type="PROSITE" id="PS51402">
    <property type="entry name" value="CATALASE_3"/>
    <property type="match status" value="1"/>
</dbReference>